<accession>A0A5N6R4U8</accession>
<dbReference type="Pfam" id="PF20431">
    <property type="entry name" value="E_motif"/>
    <property type="match status" value="1"/>
</dbReference>
<evidence type="ECO:0000259" key="4">
    <source>
        <dbReference type="Pfam" id="PF14432"/>
    </source>
</evidence>
<keyword evidence="6" id="KW-1185">Reference proteome</keyword>
<dbReference type="GO" id="GO:0009451">
    <property type="term" value="P:RNA modification"/>
    <property type="evidence" value="ECO:0007669"/>
    <property type="project" value="InterPro"/>
</dbReference>
<dbReference type="Gene3D" id="1.25.40.10">
    <property type="entry name" value="Tetratricopeptide repeat domain"/>
    <property type="match status" value="4"/>
</dbReference>
<evidence type="ECO:0000256" key="3">
    <source>
        <dbReference type="PROSITE-ProRule" id="PRU00708"/>
    </source>
</evidence>
<dbReference type="PROSITE" id="PS51375">
    <property type="entry name" value="PPR"/>
    <property type="match status" value="5"/>
</dbReference>
<dbReference type="InterPro" id="IPR046848">
    <property type="entry name" value="E_motif"/>
</dbReference>
<proteinExistence type="inferred from homology"/>
<dbReference type="PANTHER" id="PTHR47926:SF378">
    <property type="entry name" value="PENTATRICOPEPTIDE REPEAT (PPR) SUPERFAMILY PROTEIN"/>
    <property type="match status" value="1"/>
</dbReference>
<dbReference type="FunFam" id="1.25.40.10:FF:001366">
    <property type="entry name" value="Pentatricopeptide repeat-containing protein"/>
    <property type="match status" value="1"/>
</dbReference>
<dbReference type="InterPro" id="IPR046960">
    <property type="entry name" value="PPR_At4g14850-like_plant"/>
</dbReference>
<evidence type="ECO:0000313" key="6">
    <source>
        <dbReference type="Proteomes" id="UP000327013"/>
    </source>
</evidence>
<dbReference type="Pfam" id="PF14432">
    <property type="entry name" value="DYW_deaminase"/>
    <property type="match status" value="1"/>
</dbReference>
<feature type="repeat" description="PPR" evidence="3">
    <location>
        <begin position="601"/>
        <end position="635"/>
    </location>
</feature>
<reference evidence="5 6" key="1">
    <citation type="submission" date="2019-06" db="EMBL/GenBank/DDBJ databases">
        <title>A chromosomal-level reference genome of Carpinus fangiana (Coryloideae, Betulaceae).</title>
        <authorList>
            <person name="Yang X."/>
            <person name="Wang Z."/>
            <person name="Zhang L."/>
            <person name="Hao G."/>
            <person name="Liu J."/>
            <person name="Yang Y."/>
        </authorList>
    </citation>
    <scope>NUCLEOTIDE SEQUENCE [LARGE SCALE GENOMIC DNA]</scope>
    <source>
        <strain evidence="5">Cfa_2016G</strain>
        <tissue evidence="5">Leaf</tissue>
    </source>
</reference>
<name>A0A5N6R4U8_9ROSI</name>
<dbReference type="OrthoDB" id="742311at2759"/>
<feature type="repeat" description="PPR" evidence="3">
    <location>
        <begin position="464"/>
        <end position="498"/>
    </location>
</feature>
<evidence type="ECO:0000256" key="1">
    <source>
        <dbReference type="ARBA" id="ARBA00006643"/>
    </source>
</evidence>
<dbReference type="InterPro" id="IPR032867">
    <property type="entry name" value="DYW_dom"/>
</dbReference>
<dbReference type="Pfam" id="PF12854">
    <property type="entry name" value="PPR_1"/>
    <property type="match status" value="1"/>
</dbReference>
<dbReference type="NCBIfam" id="TIGR00756">
    <property type="entry name" value="PPR"/>
    <property type="match status" value="4"/>
</dbReference>
<dbReference type="FunFam" id="1.25.40.10:FF:000309">
    <property type="entry name" value="Pentatricopeptide repeat-containing protein, chloroplastic"/>
    <property type="match status" value="1"/>
</dbReference>
<dbReference type="InterPro" id="IPR002885">
    <property type="entry name" value="PPR_rpt"/>
</dbReference>
<dbReference type="EMBL" id="CM017323">
    <property type="protein sequence ID" value="KAE8023775.1"/>
    <property type="molecule type" value="Genomic_DNA"/>
</dbReference>
<dbReference type="GO" id="GO:0008270">
    <property type="term" value="F:zinc ion binding"/>
    <property type="evidence" value="ECO:0007669"/>
    <property type="project" value="InterPro"/>
</dbReference>
<feature type="repeat" description="PPR" evidence="3">
    <location>
        <begin position="363"/>
        <end position="397"/>
    </location>
</feature>
<evidence type="ECO:0000313" key="5">
    <source>
        <dbReference type="EMBL" id="KAE8023775.1"/>
    </source>
</evidence>
<dbReference type="FunFam" id="1.25.40.10:FF:000073">
    <property type="entry name" value="Pentatricopeptide repeat-containing protein chloroplastic"/>
    <property type="match status" value="1"/>
</dbReference>
<evidence type="ECO:0000256" key="2">
    <source>
        <dbReference type="ARBA" id="ARBA00022737"/>
    </source>
</evidence>
<feature type="repeat" description="PPR" evidence="3">
    <location>
        <begin position="262"/>
        <end position="296"/>
    </location>
</feature>
<dbReference type="Pfam" id="PF01535">
    <property type="entry name" value="PPR"/>
    <property type="match status" value="1"/>
</dbReference>
<dbReference type="Pfam" id="PF13041">
    <property type="entry name" value="PPR_2"/>
    <property type="match status" value="3"/>
</dbReference>
<dbReference type="GO" id="GO:0003723">
    <property type="term" value="F:RNA binding"/>
    <property type="evidence" value="ECO:0007669"/>
    <property type="project" value="InterPro"/>
</dbReference>
<feature type="repeat" description="PPR" evidence="3">
    <location>
        <begin position="159"/>
        <end position="189"/>
    </location>
</feature>
<gene>
    <name evidence="5" type="ORF">FH972_009438</name>
</gene>
<dbReference type="PANTHER" id="PTHR47926">
    <property type="entry name" value="PENTATRICOPEPTIDE REPEAT-CONTAINING PROTEIN"/>
    <property type="match status" value="1"/>
</dbReference>
<dbReference type="Pfam" id="PF20430">
    <property type="entry name" value="Eplus_motif"/>
    <property type="match status" value="1"/>
</dbReference>
<dbReference type="InterPro" id="IPR046849">
    <property type="entry name" value="E2_motif"/>
</dbReference>
<dbReference type="AlphaFoldDB" id="A0A5N6R4U8"/>
<dbReference type="SUPFAM" id="SSF48452">
    <property type="entry name" value="TPR-like"/>
    <property type="match status" value="1"/>
</dbReference>
<dbReference type="Proteomes" id="UP000327013">
    <property type="component" value="Chromosome 3"/>
</dbReference>
<protein>
    <recommendedName>
        <fullName evidence="4">DYW domain-containing protein</fullName>
    </recommendedName>
</protein>
<feature type="domain" description="DYW" evidence="4">
    <location>
        <begin position="695"/>
        <end position="771"/>
    </location>
</feature>
<comment type="similarity">
    <text evidence="1">Belongs to the PPR family. PCMP-H subfamily.</text>
</comment>
<dbReference type="InterPro" id="IPR011990">
    <property type="entry name" value="TPR-like_helical_dom_sf"/>
</dbReference>
<keyword evidence="2" id="KW-0677">Repeat</keyword>
<sequence>MSSINAQNLLLPPRCSAVAGVAHDKVPATIRSASFDEIPSWASLKCNPSSIKSHRIQQGQVENVHLISLSKQGKLKEIDEFLKRMDEAGVSVSPHSYKSLLETCGRLRALPDGRLIHERLRRTVKDPTGFFENYVLQMYCDCGSFADAQKLFDEMLERSLVSWAIIISGYAKEGHLDKAVRLFSHMQRSVSGICPIPSIYISLFRSLKDSSLLELGKQIHSHVIRNGFGSNVPVDTAIINMYVKCGWLEGAELAFDRMVEKNAVAWTGLMVGYTQAEKLEDALALFAKMVKEGVPMDEFVFSIILKVCGVLEYLNMGRQIHGYSVKLGMDSNFSVGTPLVDLYVKCGSFESACRAFERITEPNDVSWSCIIAGYCQIGEFEESVKIFKSLKSRGVVLNSFVYTSIFQACAALADLNLGAQAHADAIKRGLVSYLYGESAMITMYSRCGRLDYAYRSFESLDKPDTVAWTAIICGYAYHGNATEALRLFNRMRDCGVRPNAVTFIGVLTACSHSGLVTEGKKYLDSMKGEYGVDPTVDHYDCMVDIYSRAGLLEEALELIKSMAFEPDAMSWKSLLGGCWTHQNLELGKIAAENLLQLESEDPATYIVMFNLYASFGKWEEAAHFRKMMAERKLRKEVSCSWISVKGKVHRFIVGDRHHPQAEQIYSKLREFTSSTENAETALLTEEEDVSSVLPERKAQLLDHSERLAIAFGLISTPSNAPILIYKNLRACKDCHDFAKQVSLATGRQIVVRDSNRFHHFKLGECSCNDYW</sequence>
<organism evidence="5 6">
    <name type="scientific">Carpinus fangiana</name>
    <dbReference type="NCBI Taxonomy" id="176857"/>
    <lineage>
        <taxon>Eukaryota</taxon>
        <taxon>Viridiplantae</taxon>
        <taxon>Streptophyta</taxon>
        <taxon>Embryophyta</taxon>
        <taxon>Tracheophyta</taxon>
        <taxon>Spermatophyta</taxon>
        <taxon>Magnoliopsida</taxon>
        <taxon>eudicotyledons</taxon>
        <taxon>Gunneridae</taxon>
        <taxon>Pentapetalae</taxon>
        <taxon>rosids</taxon>
        <taxon>fabids</taxon>
        <taxon>Fagales</taxon>
        <taxon>Betulaceae</taxon>
        <taxon>Carpinus</taxon>
    </lineage>
</organism>